<keyword evidence="1" id="KW-0812">Transmembrane</keyword>
<name>A0AAD8ABP0_DIPPU</name>
<accession>A0AAD8ABP0</accession>
<evidence type="ECO:0008006" key="4">
    <source>
        <dbReference type="Google" id="ProtNLM"/>
    </source>
</evidence>
<evidence type="ECO:0000256" key="1">
    <source>
        <dbReference type="SAM" id="Phobius"/>
    </source>
</evidence>
<keyword evidence="3" id="KW-1185">Reference proteome</keyword>
<keyword evidence="1" id="KW-0472">Membrane</keyword>
<feature type="non-terminal residue" evidence="2">
    <location>
        <position position="249"/>
    </location>
</feature>
<proteinExistence type="predicted"/>
<feature type="transmembrane region" description="Helical" evidence="1">
    <location>
        <begin position="61"/>
        <end position="84"/>
    </location>
</feature>
<dbReference type="AlphaFoldDB" id="A0AAD8ABP0"/>
<feature type="transmembrane region" description="Helical" evidence="1">
    <location>
        <begin position="148"/>
        <end position="174"/>
    </location>
</feature>
<gene>
    <name evidence="2" type="ORF">L9F63_012762</name>
</gene>
<evidence type="ECO:0000313" key="3">
    <source>
        <dbReference type="Proteomes" id="UP001233999"/>
    </source>
</evidence>
<organism evidence="2 3">
    <name type="scientific">Diploptera punctata</name>
    <name type="common">Pacific beetle cockroach</name>
    <dbReference type="NCBI Taxonomy" id="6984"/>
    <lineage>
        <taxon>Eukaryota</taxon>
        <taxon>Metazoa</taxon>
        <taxon>Ecdysozoa</taxon>
        <taxon>Arthropoda</taxon>
        <taxon>Hexapoda</taxon>
        <taxon>Insecta</taxon>
        <taxon>Pterygota</taxon>
        <taxon>Neoptera</taxon>
        <taxon>Polyneoptera</taxon>
        <taxon>Dictyoptera</taxon>
        <taxon>Blattodea</taxon>
        <taxon>Blaberoidea</taxon>
        <taxon>Blaberidae</taxon>
        <taxon>Diplopterinae</taxon>
        <taxon>Diploptera</taxon>
    </lineage>
</organism>
<dbReference type="Proteomes" id="UP001233999">
    <property type="component" value="Unassembled WGS sequence"/>
</dbReference>
<sequence>MYTINVDNKKILKIKPCNILYWLKPLYLMSKYVGLAPFKLTEDLVFQGNLQSLQKCDMLEFVWPILLFLLILCGFVYCILNISLKSENPGLVAHEFVVPLNYITALTTLLLNLTTNRLRVQQLMHMIRKVDSILYLGKCKLWYKKARLYLITELTVLFLLCIPFLCYDAYYWAITQKGCHYEFVKRLSVIIALVVVIHFSNIMYFFKHRLLYINELLMQNKHETVERNTLSNSTVKFNKCTIYQNQIRL</sequence>
<keyword evidence="1" id="KW-1133">Transmembrane helix</keyword>
<evidence type="ECO:0000313" key="2">
    <source>
        <dbReference type="EMBL" id="KAJ9596029.1"/>
    </source>
</evidence>
<reference evidence="2" key="2">
    <citation type="submission" date="2023-05" db="EMBL/GenBank/DDBJ databases">
        <authorList>
            <person name="Fouks B."/>
        </authorList>
    </citation>
    <scope>NUCLEOTIDE SEQUENCE</scope>
    <source>
        <strain evidence="2">Stay&amp;Tobe</strain>
        <tissue evidence="2">Testes</tissue>
    </source>
</reference>
<reference evidence="2" key="1">
    <citation type="journal article" date="2023" name="IScience">
        <title>Live-bearing cockroach genome reveals convergent evolutionary mechanisms linked to viviparity in insects and beyond.</title>
        <authorList>
            <person name="Fouks B."/>
            <person name="Harrison M.C."/>
            <person name="Mikhailova A.A."/>
            <person name="Marchal E."/>
            <person name="English S."/>
            <person name="Carruthers M."/>
            <person name="Jennings E.C."/>
            <person name="Chiamaka E.L."/>
            <person name="Frigard R.A."/>
            <person name="Pippel M."/>
            <person name="Attardo G.M."/>
            <person name="Benoit J.B."/>
            <person name="Bornberg-Bauer E."/>
            <person name="Tobe S.S."/>
        </authorList>
    </citation>
    <scope>NUCLEOTIDE SEQUENCE</scope>
    <source>
        <strain evidence="2">Stay&amp;Tobe</strain>
    </source>
</reference>
<dbReference type="EMBL" id="JASPKZ010002299">
    <property type="protein sequence ID" value="KAJ9596029.1"/>
    <property type="molecule type" value="Genomic_DNA"/>
</dbReference>
<feature type="transmembrane region" description="Helical" evidence="1">
    <location>
        <begin position="186"/>
        <end position="206"/>
    </location>
</feature>
<feature type="transmembrane region" description="Helical" evidence="1">
    <location>
        <begin position="96"/>
        <end position="114"/>
    </location>
</feature>
<protein>
    <recommendedName>
        <fullName evidence="4">Gustatory receptor</fullName>
    </recommendedName>
</protein>
<comment type="caution">
    <text evidence="2">The sequence shown here is derived from an EMBL/GenBank/DDBJ whole genome shotgun (WGS) entry which is preliminary data.</text>
</comment>